<dbReference type="EnsemblPlants" id="TuG1812G0200001202.01.T01">
    <property type="protein sequence ID" value="TuG1812G0200001202.01.T01.cds414099"/>
    <property type="gene ID" value="TuG1812G0200001202.01"/>
</dbReference>
<evidence type="ECO:0000313" key="1">
    <source>
        <dbReference type="EnsemblPlants" id="TuG1812G0200001202.01.T01.cds414099"/>
    </source>
</evidence>
<protein>
    <submittedName>
        <fullName evidence="1">Uncharacterized protein</fullName>
    </submittedName>
</protein>
<dbReference type="EnsemblPlants" id="TuG1812G0200001268.01.T01">
    <property type="protein sequence ID" value="TuG1812G0200001268.01.T01.cds416761"/>
    <property type="gene ID" value="TuG1812G0200001268.01"/>
</dbReference>
<organism evidence="1 2">
    <name type="scientific">Triticum urartu</name>
    <name type="common">Red wild einkorn</name>
    <name type="synonym">Crithodium urartu</name>
    <dbReference type="NCBI Taxonomy" id="4572"/>
    <lineage>
        <taxon>Eukaryota</taxon>
        <taxon>Viridiplantae</taxon>
        <taxon>Streptophyta</taxon>
        <taxon>Embryophyta</taxon>
        <taxon>Tracheophyta</taxon>
        <taxon>Spermatophyta</taxon>
        <taxon>Magnoliopsida</taxon>
        <taxon>Liliopsida</taxon>
        <taxon>Poales</taxon>
        <taxon>Poaceae</taxon>
        <taxon>BOP clade</taxon>
        <taxon>Pooideae</taxon>
        <taxon>Triticodae</taxon>
        <taxon>Triticeae</taxon>
        <taxon>Triticinae</taxon>
        <taxon>Triticum</taxon>
    </lineage>
</organism>
<dbReference type="Proteomes" id="UP000015106">
    <property type="component" value="Chromosome 2"/>
</dbReference>
<proteinExistence type="predicted"/>
<evidence type="ECO:0000313" key="2">
    <source>
        <dbReference type="Proteomes" id="UP000015106"/>
    </source>
</evidence>
<reference evidence="1" key="3">
    <citation type="submission" date="2022-06" db="UniProtKB">
        <authorList>
            <consortium name="EnsemblPlants"/>
        </authorList>
    </citation>
    <scope>IDENTIFICATION</scope>
</reference>
<dbReference type="Gramene" id="TuG1812G0200001268.01.T01">
    <property type="protein sequence ID" value="TuG1812G0200001268.01.T01.cds416761"/>
    <property type="gene ID" value="TuG1812G0200001268.01"/>
</dbReference>
<name>A0A8R7PAV4_TRIUA</name>
<reference evidence="2" key="1">
    <citation type="journal article" date="2013" name="Nature">
        <title>Draft genome of the wheat A-genome progenitor Triticum urartu.</title>
        <authorList>
            <person name="Ling H.Q."/>
            <person name="Zhao S."/>
            <person name="Liu D."/>
            <person name="Wang J."/>
            <person name="Sun H."/>
            <person name="Zhang C."/>
            <person name="Fan H."/>
            <person name="Li D."/>
            <person name="Dong L."/>
            <person name="Tao Y."/>
            <person name="Gao C."/>
            <person name="Wu H."/>
            <person name="Li Y."/>
            <person name="Cui Y."/>
            <person name="Guo X."/>
            <person name="Zheng S."/>
            <person name="Wang B."/>
            <person name="Yu K."/>
            <person name="Liang Q."/>
            <person name="Yang W."/>
            <person name="Lou X."/>
            <person name="Chen J."/>
            <person name="Feng M."/>
            <person name="Jian J."/>
            <person name="Zhang X."/>
            <person name="Luo G."/>
            <person name="Jiang Y."/>
            <person name="Liu J."/>
            <person name="Wang Z."/>
            <person name="Sha Y."/>
            <person name="Zhang B."/>
            <person name="Wu H."/>
            <person name="Tang D."/>
            <person name="Shen Q."/>
            <person name="Xue P."/>
            <person name="Zou S."/>
            <person name="Wang X."/>
            <person name="Liu X."/>
            <person name="Wang F."/>
            <person name="Yang Y."/>
            <person name="An X."/>
            <person name="Dong Z."/>
            <person name="Zhang K."/>
            <person name="Zhang X."/>
            <person name="Luo M.C."/>
            <person name="Dvorak J."/>
            <person name="Tong Y."/>
            <person name="Wang J."/>
            <person name="Yang H."/>
            <person name="Li Z."/>
            <person name="Wang D."/>
            <person name="Zhang A."/>
            <person name="Wang J."/>
        </authorList>
    </citation>
    <scope>NUCLEOTIDE SEQUENCE</scope>
    <source>
        <strain evidence="2">cv. G1812</strain>
    </source>
</reference>
<dbReference type="Gramene" id="TuG1812G0200001202.01.T01">
    <property type="protein sequence ID" value="TuG1812G0200001202.01.T01.cds414099"/>
    <property type="gene ID" value="TuG1812G0200001202.01"/>
</dbReference>
<keyword evidence="2" id="KW-1185">Reference proteome</keyword>
<sequence length="112" mass="10801">MGSGLGRGLGSGFGMGSGLGRGLGSGFGMGSGLGIGSGLGSGLGSGYGIGLGSGSGSFSARPRPAAAAWLKPEAATSPTRSTARRLCLAIAARSFLSQLLLHLCFTASKPLN</sequence>
<reference evidence="1" key="2">
    <citation type="submission" date="2018-03" db="EMBL/GenBank/DDBJ databases">
        <title>The Triticum urartu genome reveals the dynamic nature of wheat genome evolution.</title>
        <authorList>
            <person name="Ling H."/>
            <person name="Ma B."/>
            <person name="Shi X."/>
            <person name="Liu H."/>
            <person name="Dong L."/>
            <person name="Sun H."/>
            <person name="Cao Y."/>
            <person name="Gao Q."/>
            <person name="Zheng S."/>
            <person name="Li Y."/>
            <person name="Yu Y."/>
            <person name="Du H."/>
            <person name="Qi M."/>
            <person name="Li Y."/>
            <person name="Yu H."/>
            <person name="Cui Y."/>
            <person name="Wang N."/>
            <person name="Chen C."/>
            <person name="Wu H."/>
            <person name="Zhao Y."/>
            <person name="Zhang J."/>
            <person name="Li Y."/>
            <person name="Zhou W."/>
            <person name="Zhang B."/>
            <person name="Hu W."/>
            <person name="Eijk M."/>
            <person name="Tang J."/>
            <person name="Witsenboer H."/>
            <person name="Zhao S."/>
            <person name="Li Z."/>
            <person name="Zhang A."/>
            <person name="Wang D."/>
            <person name="Liang C."/>
        </authorList>
    </citation>
    <scope>NUCLEOTIDE SEQUENCE [LARGE SCALE GENOMIC DNA]</scope>
    <source>
        <strain evidence="1">cv. G1812</strain>
    </source>
</reference>
<dbReference type="AlphaFoldDB" id="A0A8R7PAV4"/>
<accession>A0A8R7PAV4</accession>